<feature type="disulfide bond" evidence="8">
    <location>
        <begin position="169"/>
        <end position="233"/>
    </location>
</feature>
<dbReference type="PROSITE" id="PS00420">
    <property type="entry name" value="SRCR_1"/>
    <property type="match status" value="1"/>
</dbReference>
<sequence length="789" mass="86811">MQSFHTVSHLQDKPVTDGLQYPIYKKIQCIHFILGAAPIRVVNGDNSCSGRVEIYHNGQWGTVCDDSWDINDAQVVCRQLGCGQAISAPDKAHFGEGSGKTWLDDVGCTGTESSITECRHSGFGDEDCSASEDAGVVCSAQSNIRLANSSAYCSGRVEIYHNGEWGTVCDDSWDINDAQVVCRQLGCGQAISAPVQAYFGQGSGKTWLDDVGCIGTESSVTQCQHQGFGNENCSPSEDAGVVCAGNMKAPTLTADASLLPGESAEFSCTITSHRPMTANFKLYRNGIFRQTEAADKMSVTFRLSSMTSSDEGSYTCDYYYQGHRTASSRQSNAITIRVVSLPSPNIILAPAKDIMWGQEVQMTCSISTQHLGGSFTLRKVSGSFTESQSTSRNSATFTFHRADLSHEGSYYCQYRTTVSNREFSSPQSNIVSFSVIVSLPSPNIILAPAKDIMWGQEVQMTCSISTQHLGGSFTLRKVSGSFTESQSTSGNSATFTIHRADLSHEGSYYCQYRTTVSNREFSSPQSNTVSFSVVVNLHQPRINCTAPEGGLSWGPVGPQITRGHSFIITCSTQPQHPGGVFHLSFSGSNRTSTQPAINHSASFYFPVADYSHQGNYSCVYQVELSSRQFHSMETERLTITIREFLVPYIAAGVVGGVLLLLLFGLAYYIFCTKRRQTSTRWVTWRSAKGFCKSSKATRNTRSPQTEQNKGEDEEDEDDYVNVDPRADEYKCENMEIKDQDDDIYANVEREDQADNEDGEDEDDYENAEDCINIEEPNKGYQDDNIYANY</sequence>
<feature type="transmembrane region" description="Helical" evidence="10">
    <location>
        <begin position="645"/>
        <end position="670"/>
    </location>
</feature>
<evidence type="ECO:0000313" key="13">
    <source>
        <dbReference type="EMBL" id="KAL2085665.1"/>
    </source>
</evidence>
<feature type="domain" description="Ig-like" evidence="12">
    <location>
        <begin position="344"/>
        <end position="424"/>
    </location>
</feature>
<keyword evidence="10" id="KW-1133">Transmembrane helix</keyword>
<feature type="domain" description="Ig-like" evidence="12">
    <location>
        <begin position="442"/>
        <end position="530"/>
    </location>
</feature>
<dbReference type="PANTHER" id="PTHR48071">
    <property type="entry name" value="SRCR DOMAIN-CONTAINING PROTEIN"/>
    <property type="match status" value="1"/>
</dbReference>
<dbReference type="Pfam" id="PF00047">
    <property type="entry name" value="ig"/>
    <property type="match status" value="3"/>
</dbReference>
<feature type="disulfide bond" evidence="8">
    <location>
        <begin position="182"/>
        <end position="243"/>
    </location>
</feature>
<keyword evidence="4" id="KW-0677">Repeat</keyword>
<protein>
    <recommendedName>
        <fullName evidence="15">Deleted in malignant brain tumors 1 protein-like</fullName>
    </recommendedName>
</protein>
<feature type="compositionally biased region" description="Polar residues" evidence="9">
    <location>
        <begin position="695"/>
        <end position="707"/>
    </location>
</feature>
<keyword evidence="7" id="KW-0393">Immunoglobulin domain</keyword>
<dbReference type="InterPro" id="IPR003599">
    <property type="entry name" value="Ig_sub"/>
</dbReference>
<comment type="caution">
    <text evidence="13">The sequence shown here is derived from an EMBL/GenBank/DDBJ whole genome shotgun (WGS) entry which is preliminary data.</text>
</comment>
<evidence type="ECO:0000313" key="14">
    <source>
        <dbReference type="Proteomes" id="UP001591681"/>
    </source>
</evidence>
<evidence type="ECO:0008006" key="15">
    <source>
        <dbReference type="Google" id="ProtNLM"/>
    </source>
</evidence>
<feature type="domain" description="Ig-like" evidence="12">
    <location>
        <begin position="250"/>
        <end position="335"/>
    </location>
</feature>
<dbReference type="InterPro" id="IPR013783">
    <property type="entry name" value="Ig-like_fold"/>
</dbReference>
<dbReference type="InterPro" id="IPR007110">
    <property type="entry name" value="Ig-like_dom"/>
</dbReference>
<keyword evidence="14" id="KW-1185">Reference proteome</keyword>
<keyword evidence="3" id="KW-0732">Signal</keyword>
<dbReference type="PROSITE" id="PS50835">
    <property type="entry name" value="IG_LIKE"/>
    <property type="match status" value="3"/>
</dbReference>
<dbReference type="Pfam" id="PF13895">
    <property type="entry name" value="Ig_2"/>
    <property type="match status" value="1"/>
</dbReference>
<dbReference type="PANTHER" id="PTHR48071:SF15">
    <property type="entry name" value="SRCR DOMAIN-CONTAINING PROTEIN"/>
    <property type="match status" value="1"/>
</dbReference>
<dbReference type="SUPFAM" id="SSF56487">
    <property type="entry name" value="SRCR-like"/>
    <property type="match status" value="2"/>
</dbReference>
<feature type="compositionally biased region" description="Acidic residues" evidence="9">
    <location>
        <begin position="753"/>
        <end position="772"/>
    </location>
</feature>
<dbReference type="Proteomes" id="UP001591681">
    <property type="component" value="Unassembled WGS sequence"/>
</dbReference>
<keyword evidence="5 8" id="KW-1015">Disulfide bond</keyword>
<dbReference type="EMBL" id="JBHFQA010000016">
    <property type="protein sequence ID" value="KAL2085665.1"/>
    <property type="molecule type" value="Genomic_DNA"/>
</dbReference>
<feature type="compositionally biased region" description="Basic and acidic residues" evidence="9">
    <location>
        <begin position="724"/>
        <end position="737"/>
    </location>
</feature>
<feature type="domain" description="SRCR" evidence="11">
    <location>
        <begin position="144"/>
        <end position="244"/>
    </location>
</feature>
<evidence type="ECO:0000256" key="6">
    <source>
        <dbReference type="ARBA" id="ARBA00023180"/>
    </source>
</evidence>
<evidence type="ECO:0000256" key="3">
    <source>
        <dbReference type="ARBA" id="ARBA00022729"/>
    </source>
</evidence>
<dbReference type="InterPro" id="IPR036772">
    <property type="entry name" value="SRCR-like_dom_sf"/>
</dbReference>
<dbReference type="Gene3D" id="2.60.40.10">
    <property type="entry name" value="Immunoglobulins"/>
    <property type="match status" value="4"/>
</dbReference>
<accession>A0ABD1JH16</accession>
<dbReference type="SUPFAM" id="SSF48726">
    <property type="entry name" value="Immunoglobulin"/>
    <property type="match status" value="4"/>
</dbReference>
<evidence type="ECO:0000256" key="7">
    <source>
        <dbReference type="ARBA" id="ARBA00023319"/>
    </source>
</evidence>
<dbReference type="PROSITE" id="PS50287">
    <property type="entry name" value="SRCR_2"/>
    <property type="match status" value="2"/>
</dbReference>
<dbReference type="Gene3D" id="3.10.250.10">
    <property type="entry name" value="SRCR-like domain"/>
    <property type="match status" value="2"/>
</dbReference>
<dbReference type="SMART" id="SM00202">
    <property type="entry name" value="SR"/>
    <property type="match status" value="2"/>
</dbReference>
<reference evidence="13 14" key="1">
    <citation type="submission" date="2024-09" db="EMBL/GenBank/DDBJ databases">
        <title>A chromosome-level genome assembly of Gray's grenadier anchovy, Coilia grayii.</title>
        <authorList>
            <person name="Fu Z."/>
        </authorList>
    </citation>
    <scope>NUCLEOTIDE SEQUENCE [LARGE SCALE GENOMIC DNA]</scope>
    <source>
        <strain evidence="13">G4</strain>
        <tissue evidence="13">Muscle</tissue>
    </source>
</reference>
<feature type="disulfide bond" evidence="8">
    <location>
        <begin position="213"/>
        <end position="223"/>
    </location>
</feature>
<feature type="disulfide bond" evidence="8">
    <location>
        <begin position="77"/>
        <end position="138"/>
    </location>
</feature>
<evidence type="ECO:0000256" key="9">
    <source>
        <dbReference type="SAM" id="MobiDB-lite"/>
    </source>
</evidence>
<name>A0ABD1JH16_9TELE</name>
<proteinExistence type="predicted"/>
<comment type="subcellular location">
    <subcellularLocation>
        <location evidence="1">Secreted</location>
    </subcellularLocation>
</comment>
<feature type="disulfide bond" evidence="8">
    <location>
        <begin position="108"/>
        <end position="118"/>
    </location>
</feature>
<dbReference type="FunFam" id="3.10.250.10:FF:000006">
    <property type="entry name" value="neurotrypsin isoform X2"/>
    <property type="match status" value="2"/>
</dbReference>
<evidence type="ECO:0000256" key="1">
    <source>
        <dbReference type="ARBA" id="ARBA00004613"/>
    </source>
</evidence>
<feature type="disulfide bond" evidence="8">
    <location>
        <begin position="64"/>
        <end position="128"/>
    </location>
</feature>
<dbReference type="InterPro" id="IPR036179">
    <property type="entry name" value="Ig-like_dom_sf"/>
</dbReference>
<feature type="domain" description="SRCR" evidence="11">
    <location>
        <begin position="39"/>
        <end position="139"/>
    </location>
</feature>
<evidence type="ECO:0000259" key="11">
    <source>
        <dbReference type="PROSITE" id="PS50287"/>
    </source>
</evidence>
<keyword evidence="6" id="KW-0325">Glycoprotein</keyword>
<organism evidence="13 14">
    <name type="scientific">Coilia grayii</name>
    <name type="common">Gray's grenadier anchovy</name>
    <dbReference type="NCBI Taxonomy" id="363190"/>
    <lineage>
        <taxon>Eukaryota</taxon>
        <taxon>Metazoa</taxon>
        <taxon>Chordata</taxon>
        <taxon>Craniata</taxon>
        <taxon>Vertebrata</taxon>
        <taxon>Euteleostomi</taxon>
        <taxon>Actinopterygii</taxon>
        <taxon>Neopterygii</taxon>
        <taxon>Teleostei</taxon>
        <taxon>Clupei</taxon>
        <taxon>Clupeiformes</taxon>
        <taxon>Clupeoidei</taxon>
        <taxon>Engraulidae</taxon>
        <taxon>Coilinae</taxon>
        <taxon>Coilia</taxon>
    </lineage>
</organism>
<dbReference type="Pfam" id="PF00530">
    <property type="entry name" value="SRCR"/>
    <property type="match status" value="2"/>
</dbReference>
<gene>
    <name evidence="13" type="ORF">ACEWY4_018985</name>
</gene>
<evidence type="ECO:0000259" key="12">
    <source>
        <dbReference type="PROSITE" id="PS50835"/>
    </source>
</evidence>
<feature type="region of interest" description="Disordered" evidence="9">
    <location>
        <begin position="695"/>
        <end position="789"/>
    </location>
</feature>
<dbReference type="SMART" id="SM00409">
    <property type="entry name" value="IG"/>
    <property type="match status" value="4"/>
</dbReference>
<evidence type="ECO:0000256" key="2">
    <source>
        <dbReference type="ARBA" id="ARBA00022525"/>
    </source>
</evidence>
<dbReference type="AlphaFoldDB" id="A0ABD1JH16"/>
<evidence type="ECO:0000256" key="10">
    <source>
        <dbReference type="SAM" id="Phobius"/>
    </source>
</evidence>
<keyword evidence="10" id="KW-0812">Transmembrane</keyword>
<feature type="compositionally biased region" description="Acidic residues" evidence="9">
    <location>
        <begin position="711"/>
        <end position="720"/>
    </location>
</feature>
<evidence type="ECO:0000256" key="5">
    <source>
        <dbReference type="ARBA" id="ARBA00023157"/>
    </source>
</evidence>
<evidence type="ECO:0000256" key="4">
    <source>
        <dbReference type="ARBA" id="ARBA00022737"/>
    </source>
</evidence>
<keyword evidence="2" id="KW-0964">Secreted</keyword>
<keyword evidence="10" id="KW-0472">Membrane</keyword>
<dbReference type="InterPro" id="IPR013151">
    <property type="entry name" value="Immunoglobulin_dom"/>
</dbReference>
<dbReference type="InterPro" id="IPR001190">
    <property type="entry name" value="SRCR"/>
</dbReference>
<evidence type="ECO:0000256" key="8">
    <source>
        <dbReference type="PROSITE-ProRule" id="PRU00196"/>
    </source>
</evidence>
<dbReference type="PRINTS" id="PR00258">
    <property type="entry name" value="SPERACTRCPTR"/>
</dbReference>